<dbReference type="RefSeq" id="WP_263037578.1">
    <property type="nucleotide sequence ID" value="NZ_JAOTPL010000006.1"/>
</dbReference>
<protein>
    <submittedName>
        <fullName evidence="2">Uncharacterized protein</fullName>
    </submittedName>
</protein>
<feature type="signal peptide" evidence="1">
    <location>
        <begin position="1"/>
        <end position="22"/>
    </location>
</feature>
<proteinExistence type="predicted"/>
<keyword evidence="1" id="KW-0732">Signal</keyword>
<dbReference type="Proteomes" id="UP001209317">
    <property type="component" value="Unassembled WGS sequence"/>
</dbReference>
<gene>
    <name evidence="2" type="ORF">OD355_06125</name>
</gene>
<dbReference type="EMBL" id="JAOTPL010000006">
    <property type="protein sequence ID" value="MCU7694093.1"/>
    <property type="molecule type" value="Genomic_DNA"/>
</dbReference>
<name>A0AAE3LK01_9BACT</name>
<accession>A0AAE3LK01</accession>
<feature type="chain" id="PRO_5042011168" evidence="1">
    <location>
        <begin position="23"/>
        <end position="340"/>
    </location>
</feature>
<organism evidence="2 3">
    <name type="scientific">Haoranjiania flava</name>
    <dbReference type="NCBI Taxonomy" id="1856322"/>
    <lineage>
        <taxon>Bacteria</taxon>
        <taxon>Pseudomonadati</taxon>
        <taxon>Bacteroidota</taxon>
        <taxon>Chitinophagia</taxon>
        <taxon>Chitinophagales</taxon>
        <taxon>Chitinophagaceae</taxon>
        <taxon>Haoranjiania</taxon>
    </lineage>
</organism>
<evidence type="ECO:0000313" key="3">
    <source>
        <dbReference type="Proteomes" id="UP001209317"/>
    </source>
</evidence>
<evidence type="ECO:0000313" key="2">
    <source>
        <dbReference type="EMBL" id="MCU7694093.1"/>
    </source>
</evidence>
<reference evidence="2" key="1">
    <citation type="submission" date="2022-10" db="EMBL/GenBank/DDBJ databases">
        <authorList>
            <person name="Kim H.S."/>
            <person name="Kim J.-S."/>
            <person name="Suh M.K."/>
            <person name="Eom M.K."/>
            <person name="Lee J.-S."/>
        </authorList>
    </citation>
    <scope>NUCLEOTIDE SEQUENCE</scope>
    <source>
        <strain evidence="2">LIP-5</strain>
    </source>
</reference>
<sequence length="340" mass="37151">MKPIYRLMSFLLLSFFMPGVNAQTAIDTIASVHVDTIAPVKMDTAALVRIADTAGVIVTDSGSIAHTLNNNDIADSEKKPPLHKKISFNKLHYSKTAKIISYTELSVLQQKVSYKTIADFIANYAVIDTADNIYTIAISVDKLNTEVNTMGVQMHFSSDSTLPDSASVSFARELYDAVGKPLHVKINHAGVITGVDTSGVGGRLSEVISMLYSGNENISVGNKFSLTFPLADQPAIGDQWKDSAINKNSRSLYTYTVKNFFRDRVILEVHANVFYSGVIESNSKKYNTDFAGTQTGTLEVNVNTGMVQSRKMTLSFEGVVLMGNEKIPARSTIEISELIN</sequence>
<dbReference type="AlphaFoldDB" id="A0AAE3LK01"/>
<keyword evidence="3" id="KW-1185">Reference proteome</keyword>
<evidence type="ECO:0000256" key="1">
    <source>
        <dbReference type="SAM" id="SignalP"/>
    </source>
</evidence>
<comment type="caution">
    <text evidence="2">The sequence shown here is derived from an EMBL/GenBank/DDBJ whole genome shotgun (WGS) entry which is preliminary data.</text>
</comment>